<dbReference type="Gramene" id="Kaladp0058s0493.1.v1.1">
    <property type="protein sequence ID" value="Kaladp0058s0493.1.v1.1.CDS.1"/>
    <property type="gene ID" value="Kaladp0058s0493.v1.1"/>
</dbReference>
<evidence type="ECO:0000256" key="1">
    <source>
        <dbReference type="SAM" id="Phobius"/>
    </source>
</evidence>
<reference evidence="3" key="1">
    <citation type="submission" date="2021-01" db="UniProtKB">
        <authorList>
            <consortium name="EnsemblPlants"/>
        </authorList>
    </citation>
    <scope>IDENTIFICATION</scope>
</reference>
<feature type="domain" description="Phosphatidic acid phosphatase type 2/haloperoxidase" evidence="2">
    <location>
        <begin position="78"/>
        <end position="205"/>
    </location>
</feature>
<dbReference type="InterPro" id="IPR036938">
    <property type="entry name" value="PAP2/HPO_sf"/>
</dbReference>
<keyword evidence="1" id="KW-1133">Transmembrane helix</keyword>
<organism evidence="3 4">
    <name type="scientific">Kalanchoe fedtschenkoi</name>
    <name type="common">Lavender scallops</name>
    <name type="synonym">South American air plant</name>
    <dbReference type="NCBI Taxonomy" id="63787"/>
    <lineage>
        <taxon>Eukaryota</taxon>
        <taxon>Viridiplantae</taxon>
        <taxon>Streptophyta</taxon>
        <taxon>Embryophyta</taxon>
        <taxon>Tracheophyta</taxon>
        <taxon>Spermatophyta</taxon>
        <taxon>Magnoliopsida</taxon>
        <taxon>eudicotyledons</taxon>
        <taxon>Gunneridae</taxon>
        <taxon>Pentapetalae</taxon>
        <taxon>Saxifragales</taxon>
        <taxon>Crassulaceae</taxon>
        <taxon>Kalanchoe</taxon>
    </lineage>
</organism>
<keyword evidence="1" id="KW-0812">Transmembrane</keyword>
<dbReference type="Pfam" id="PF01569">
    <property type="entry name" value="PAP2"/>
    <property type="match status" value="1"/>
</dbReference>
<feature type="transmembrane region" description="Helical" evidence="1">
    <location>
        <begin position="187"/>
        <end position="208"/>
    </location>
</feature>
<dbReference type="Proteomes" id="UP000594263">
    <property type="component" value="Unplaced"/>
</dbReference>
<protein>
    <recommendedName>
        <fullName evidence="2">Phosphatidic acid phosphatase type 2/haloperoxidase domain-containing protein</fullName>
    </recommendedName>
</protein>
<name>A0A7N0ZZD2_KALFE</name>
<keyword evidence="4" id="KW-1185">Reference proteome</keyword>
<dbReference type="Gene3D" id="1.20.144.10">
    <property type="entry name" value="Phosphatidic acid phosphatase type 2/haloperoxidase"/>
    <property type="match status" value="1"/>
</dbReference>
<dbReference type="PANTHER" id="PTHR14969:SF13">
    <property type="entry name" value="AT30094P"/>
    <property type="match status" value="1"/>
</dbReference>
<dbReference type="SUPFAM" id="SSF48317">
    <property type="entry name" value="Acid phosphatase/Vanadium-dependent haloperoxidase"/>
    <property type="match status" value="1"/>
</dbReference>
<feature type="transmembrane region" description="Helical" evidence="1">
    <location>
        <begin position="163"/>
        <end position="182"/>
    </location>
</feature>
<proteinExistence type="predicted"/>
<evidence type="ECO:0000259" key="2">
    <source>
        <dbReference type="SMART" id="SM00014"/>
    </source>
</evidence>
<feature type="transmembrane region" description="Helical" evidence="1">
    <location>
        <begin position="82"/>
        <end position="100"/>
    </location>
</feature>
<sequence>MASSPPPSTVVEPPPPPENLLGKLISFDRDLSLHLHTICQTLVPRFLLQALEISGDGRYFFPIVISLLLAPLPHLHPFLSPLLLGALLDLVVIGTVKYAVRRPRPVYNKGMHLAVAVDHWSFPSGHSSRVFMIAGFCYLVWDETVGAVLMSEDGGVGGESLRLGLWVVCGWAVLTSVSRVLLGRHFVFDVVAGAFLGVAEALIAFRYLRF</sequence>
<dbReference type="AlphaFoldDB" id="A0A7N0ZZD2"/>
<evidence type="ECO:0000313" key="3">
    <source>
        <dbReference type="EnsemblPlants" id="Kaladp0058s0493.1.v1.1.CDS.1"/>
    </source>
</evidence>
<dbReference type="EnsemblPlants" id="Kaladp0058s0493.1.v1.1">
    <property type="protein sequence ID" value="Kaladp0058s0493.1.v1.1.CDS.1"/>
    <property type="gene ID" value="Kaladp0058s0493.v1.1"/>
</dbReference>
<dbReference type="GO" id="GO:0042392">
    <property type="term" value="F:sphingosine-1-phosphate phosphatase activity"/>
    <property type="evidence" value="ECO:0007669"/>
    <property type="project" value="TreeGrafter"/>
</dbReference>
<dbReference type="OMA" id="LKINCKF"/>
<accession>A0A7N0ZZD2</accession>
<dbReference type="PANTHER" id="PTHR14969">
    <property type="entry name" value="SPHINGOSINE-1-PHOSPHATE PHOSPHOHYDROLASE"/>
    <property type="match status" value="1"/>
</dbReference>
<keyword evidence="1" id="KW-0472">Membrane</keyword>
<dbReference type="SMART" id="SM00014">
    <property type="entry name" value="acidPPc"/>
    <property type="match status" value="1"/>
</dbReference>
<dbReference type="InterPro" id="IPR000326">
    <property type="entry name" value="PAP2/HPO"/>
</dbReference>
<evidence type="ECO:0000313" key="4">
    <source>
        <dbReference type="Proteomes" id="UP000594263"/>
    </source>
</evidence>